<evidence type="ECO:0000256" key="7">
    <source>
        <dbReference type="ARBA" id="ARBA00013147"/>
    </source>
</evidence>
<keyword evidence="10" id="KW-0028">Amino-acid biosynthesis</keyword>
<dbReference type="Gene3D" id="3.40.190.10">
    <property type="entry name" value="Periplasmic binding protein-like II"/>
    <property type="match status" value="2"/>
</dbReference>
<dbReference type="InterPro" id="IPR002701">
    <property type="entry name" value="CM_II_prokaryot"/>
</dbReference>
<keyword evidence="15" id="KW-0511">Multifunctional enzyme</keyword>
<proteinExistence type="predicted"/>
<dbReference type="Pfam" id="PF01817">
    <property type="entry name" value="CM_2"/>
    <property type="match status" value="1"/>
</dbReference>
<dbReference type="InterPro" id="IPR002912">
    <property type="entry name" value="ACT_dom"/>
</dbReference>
<dbReference type="Gene3D" id="1.20.59.10">
    <property type="entry name" value="Chorismate mutase"/>
    <property type="match status" value="1"/>
</dbReference>
<evidence type="ECO:0000256" key="8">
    <source>
        <dbReference type="ARBA" id="ARBA00014401"/>
    </source>
</evidence>
<evidence type="ECO:0000256" key="12">
    <source>
        <dbReference type="ARBA" id="ARBA00023222"/>
    </source>
</evidence>
<dbReference type="CDD" id="cd13631">
    <property type="entry name" value="PBP2_Ct-PDT_like"/>
    <property type="match status" value="1"/>
</dbReference>
<dbReference type="PANTHER" id="PTHR21022:SF19">
    <property type="entry name" value="PREPHENATE DEHYDRATASE-RELATED"/>
    <property type="match status" value="1"/>
</dbReference>
<dbReference type="GO" id="GO:0005737">
    <property type="term" value="C:cytoplasm"/>
    <property type="evidence" value="ECO:0007669"/>
    <property type="project" value="UniProtKB-SubCell"/>
</dbReference>
<dbReference type="SUPFAM" id="SSF48600">
    <property type="entry name" value="Chorismate mutase II"/>
    <property type="match status" value="1"/>
</dbReference>
<dbReference type="Gene3D" id="3.30.70.260">
    <property type="match status" value="1"/>
</dbReference>
<dbReference type="GO" id="GO:0009094">
    <property type="term" value="P:L-phenylalanine biosynthetic process"/>
    <property type="evidence" value="ECO:0007669"/>
    <property type="project" value="UniProtKB-UniPathway"/>
</dbReference>
<dbReference type="PANTHER" id="PTHR21022">
    <property type="entry name" value="PREPHENATE DEHYDRATASE P PROTEIN"/>
    <property type="match status" value="1"/>
</dbReference>
<dbReference type="Pfam" id="PF01842">
    <property type="entry name" value="ACT"/>
    <property type="match status" value="1"/>
</dbReference>
<comment type="function">
    <text evidence="2">Catalyzes the Claisen rearrangement of chorismate to prephenate and the decarboxylation/dehydration of prephenate to phenylpyruvate.</text>
</comment>
<keyword evidence="13" id="KW-0413">Isomerase</keyword>
<keyword evidence="12" id="KW-0584">Phenylalanine biosynthesis</keyword>
<comment type="subcellular location">
    <subcellularLocation>
        <location evidence="3">Cytoplasm</location>
    </subcellularLocation>
</comment>
<evidence type="ECO:0000256" key="3">
    <source>
        <dbReference type="ARBA" id="ARBA00004496"/>
    </source>
</evidence>
<dbReference type="CDD" id="cd04905">
    <property type="entry name" value="ACT_CM-PDT"/>
    <property type="match status" value="1"/>
</dbReference>
<evidence type="ECO:0000259" key="21">
    <source>
        <dbReference type="PROSITE" id="PS51171"/>
    </source>
</evidence>
<dbReference type="SMART" id="SM00830">
    <property type="entry name" value="CM_2"/>
    <property type="match status" value="1"/>
</dbReference>
<sequence>MNLDDIRTDIDRVDAKILSLLNERMEKAILARRFKTSTLDTAREQAILDKVRRSSQCLLDPAFSVKMYEQIMAESRRIQEAGLQTVAFQGEHGAYSEVALRVLMPNAATIPCREFSDVFEGVEKGIYDYGIVPVENTLGGIVGPVNSILIYTSLKIVAAIDMPIRHCLLTLPGADHRELRTVWSHTQALAQCRNFLYRNHLDPEPYYDTAGAAKALAESRPKGIAAVASKFAADLYGLEIIKEDVQDTPHNRTRFFVISTKESDAEGDKCSAVFTAGNKAGSLFAVLRVFADEKINLTRIESVPDTPGKYAIFIDFEGALLSAAVQKAISKVSALAEGFKILGCYKEMRVEE</sequence>
<protein>
    <recommendedName>
        <fullName evidence="8">Bifunctional chorismate mutase/prephenate dehydratase</fullName>
        <ecNumber evidence="7">4.2.1.51</ecNumber>
        <ecNumber evidence="6">5.4.99.5</ecNumber>
    </recommendedName>
    <alternativeName>
        <fullName evidence="17">Chorismate mutase-prephenate dehydratase</fullName>
    </alternativeName>
    <alternativeName>
        <fullName evidence="16">p-protein</fullName>
    </alternativeName>
</protein>
<feature type="domain" description="Prephenate dehydratase" evidence="21">
    <location>
        <begin position="85"/>
        <end position="260"/>
    </location>
</feature>
<dbReference type="PIRSF" id="PIRSF001500">
    <property type="entry name" value="Chor_mut_pdt_Ppr"/>
    <property type="match status" value="1"/>
</dbReference>
<evidence type="ECO:0000256" key="18">
    <source>
        <dbReference type="ARBA" id="ARBA00047848"/>
    </source>
</evidence>
<name>A0A3P3XLU8_9SPIR</name>
<dbReference type="UniPathway" id="UPA00120">
    <property type="reaction ID" value="UER00203"/>
</dbReference>
<evidence type="ECO:0000256" key="14">
    <source>
        <dbReference type="ARBA" id="ARBA00023239"/>
    </source>
</evidence>
<dbReference type="GO" id="GO:0004664">
    <property type="term" value="F:prephenate dehydratase activity"/>
    <property type="evidence" value="ECO:0007669"/>
    <property type="project" value="UniProtKB-EC"/>
</dbReference>
<evidence type="ECO:0000256" key="16">
    <source>
        <dbReference type="ARBA" id="ARBA00031175"/>
    </source>
</evidence>
<evidence type="ECO:0000256" key="9">
    <source>
        <dbReference type="ARBA" id="ARBA00022490"/>
    </source>
</evidence>
<accession>A0A3P3XLU8</accession>
<dbReference type="Pfam" id="PF00800">
    <property type="entry name" value="PDT"/>
    <property type="match status" value="1"/>
</dbReference>
<dbReference type="SUPFAM" id="SSF55021">
    <property type="entry name" value="ACT-like"/>
    <property type="match status" value="1"/>
</dbReference>
<evidence type="ECO:0000256" key="17">
    <source>
        <dbReference type="ARBA" id="ARBA00031520"/>
    </source>
</evidence>
<dbReference type="UniPathway" id="UPA00121">
    <property type="reaction ID" value="UER00345"/>
</dbReference>
<gene>
    <name evidence="23" type="ORF">SPIROBIBN47_90003</name>
</gene>
<dbReference type="GO" id="GO:0004106">
    <property type="term" value="F:chorismate mutase activity"/>
    <property type="evidence" value="ECO:0007669"/>
    <property type="project" value="UniProtKB-EC"/>
</dbReference>
<dbReference type="PROSITE" id="PS51168">
    <property type="entry name" value="CHORISMATE_MUT_2"/>
    <property type="match status" value="1"/>
</dbReference>
<keyword evidence="11" id="KW-0057">Aromatic amino acid biosynthesis</keyword>
<dbReference type="EMBL" id="FWDM01000041">
    <property type="protein sequence ID" value="SLM15875.1"/>
    <property type="molecule type" value="Genomic_DNA"/>
</dbReference>
<dbReference type="InterPro" id="IPR045865">
    <property type="entry name" value="ACT-like_dom_sf"/>
</dbReference>
<dbReference type="EC" id="5.4.99.5" evidence="6"/>
<organism evidence="23">
    <name type="scientific">uncultured spirochete</name>
    <dbReference type="NCBI Taxonomy" id="156406"/>
    <lineage>
        <taxon>Bacteria</taxon>
        <taxon>Pseudomonadati</taxon>
        <taxon>Spirochaetota</taxon>
        <taxon>Spirochaetia</taxon>
        <taxon>Spirochaetales</taxon>
        <taxon>environmental samples</taxon>
    </lineage>
</organism>
<evidence type="ECO:0000313" key="23">
    <source>
        <dbReference type="EMBL" id="SLM15875.1"/>
    </source>
</evidence>
<evidence type="ECO:0000256" key="15">
    <source>
        <dbReference type="ARBA" id="ARBA00023268"/>
    </source>
</evidence>
<comment type="catalytic activity">
    <reaction evidence="1">
        <text>chorismate = prephenate</text>
        <dbReference type="Rhea" id="RHEA:13897"/>
        <dbReference type="ChEBI" id="CHEBI:29748"/>
        <dbReference type="ChEBI" id="CHEBI:29934"/>
        <dbReference type="EC" id="5.4.99.5"/>
    </reaction>
</comment>
<evidence type="ECO:0000256" key="2">
    <source>
        <dbReference type="ARBA" id="ARBA00002364"/>
    </source>
</evidence>
<dbReference type="InterPro" id="IPR001086">
    <property type="entry name" value="Preph_deHydtase"/>
</dbReference>
<evidence type="ECO:0000256" key="4">
    <source>
        <dbReference type="ARBA" id="ARBA00004741"/>
    </source>
</evidence>
<dbReference type="InterPro" id="IPR036979">
    <property type="entry name" value="CM_dom_sf"/>
</dbReference>
<comment type="catalytic activity">
    <reaction evidence="18">
        <text>prephenate + H(+) = 3-phenylpyruvate + CO2 + H2O</text>
        <dbReference type="Rhea" id="RHEA:21648"/>
        <dbReference type="ChEBI" id="CHEBI:15377"/>
        <dbReference type="ChEBI" id="CHEBI:15378"/>
        <dbReference type="ChEBI" id="CHEBI:16526"/>
        <dbReference type="ChEBI" id="CHEBI:18005"/>
        <dbReference type="ChEBI" id="CHEBI:29934"/>
        <dbReference type="EC" id="4.2.1.51"/>
    </reaction>
</comment>
<evidence type="ECO:0000259" key="22">
    <source>
        <dbReference type="PROSITE" id="PS51671"/>
    </source>
</evidence>
<evidence type="ECO:0000256" key="1">
    <source>
        <dbReference type="ARBA" id="ARBA00000824"/>
    </source>
</evidence>
<evidence type="ECO:0000259" key="20">
    <source>
        <dbReference type="PROSITE" id="PS51168"/>
    </source>
</evidence>
<evidence type="ECO:0000256" key="5">
    <source>
        <dbReference type="ARBA" id="ARBA00004817"/>
    </source>
</evidence>
<evidence type="ECO:0000256" key="19">
    <source>
        <dbReference type="PIRSR" id="PIRSR001500-2"/>
    </source>
</evidence>
<comment type="pathway">
    <text evidence="5">Metabolic intermediate biosynthesis; prephenate biosynthesis; prephenate from chorismate: step 1/1.</text>
</comment>
<feature type="domain" description="ACT" evidence="22">
    <location>
        <begin position="271"/>
        <end position="346"/>
    </location>
</feature>
<comment type="pathway">
    <text evidence="4">Amino-acid biosynthesis; L-phenylalanine biosynthesis; phenylpyruvate from prephenate: step 1/1.</text>
</comment>
<keyword evidence="9" id="KW-0963">Cytoplasm</keyword>
<dbReference type="SUPFAM" id="SSF53850">
    <property type="entry name" value="Periplasmic binding protein-like II"/>
    <property type="match status" value="1"/>
</dbReference>
<dbReference type="PROSITE" id="PS51171">
    <property type="entry name" value="PREPHENATE_DEHYDR_3"/>
    <property type="match status" value="1"/>
</dbReference>
<evidence type="ECO:0000256" key="10">
    <source>
        <dbReference type="ARBA" id="ARBA00022605"/>
    </source>
</evidence>
<keyword evidence="14" id="KW-0456">Lyase</keyword>
<dbReference type="GO" id="GO:0046417">
    <property type="term" value="P:chorismate metabolic process"/>
    <property type="evidence" value="ECO:0007669"/>
    <property type="project" value="InterPro"/>
</dbReference>
<dbReference type="AlphaFoldDB" id="A0A3P3XLU8"/>
<dbReference type="InterPro" id="IPR008242">
    <property type="entry name" value="Chor_mutase/pphenate_deHydtase"/>
</dbReference>
<evidence type="ECO:0000256" key="13">
    <source>
        <dbReference type="ARBA" id="ARBA00023235"/>
    </source>
</evidence>
<dbReference type="InterPro" id="IPR036263">
    <property type="entry name" value="Chorismate_II_sf"/>
</dbReference>
<dbReference type="PROSITE" id="PS51671">
    <property type="entry name" value="ACT"/>
    <property type="match status" value="1"/>
</dbReference>
<dbReference type="EC" id="4.2.1.51" evidence="7"/>
<evidence type="ECO:0000256" key="11">
    <source>
        <dbReference type="ARBA" id="ARBA00023141"/>
    </source>
</evidence>
<evidence type="ECO:0000256" key="6">
    <source>
        <dbReference type="ARBA" id="ARBA00012404"/>
    </source>
</evidence>
<reference evidence="23" key="1">
    <citation type="submission" date="2017-02" db="EMBL/GenBank/DDBJ databases">
        <authorList>
            <person name="Regsiter A."/>
            <person name="William W."/>
        </authorList>
    </citation>
    <scope>NUCLEOTIDE SEQUENCE</scope>
    <source>
        <strain evidence="23">Bib</strain>
    </source>
</reference>
<feature type="domain" description="Chorismate mutase" evidence="20">
    <location>
        <begin position="1"/>
        <end position="83"/>
    </location>
</feature>
<feature type="site" description="Essential for prephenate dehydratase activity" evidence="19">
    <location>
        <position position="253"/>
    </location>
</feature>